<sequence>MYKEIKILGKEILPGDSLTLKMDIARLYTQSKLEVPIIINRAKEDGTCLLMLAGIHGDEVNGVEIVRQIVSKGYHIPKKGTIICVPVLNVFGFINKTREFPDGRDLNRMFPGSKTGALASRFANDFMNQVAFNADYCLDFHTGGNMRFNYAHVRLQNSDDELTELAKVFGTKFMMYAKQRESSFRHAMSKLNKKVILFEGGKSLSLDRNVTRYGIDGALRVMKYLGLNDFTENLVDKNPDTIVIKDSKWIRADQSGMYRSFIKVGERVEIGDVLGSVSDPFGFSEKKIKSKYSGYIINNNHLPMVNQGDALINIGLCK</sequence>
<keyword evidence="4" id="KW-0862">Zinc</keyword>
<evidence type="ECO:0000256" key="1">
    <source>
        <dbReference type="ARBA" id="ARBA00001947"/>
    </source>
</evidence>
<gene>
    <name evidence="6" type="ORF">ACFFVF_09110</name>
</gene>
<comment type="cofactor">
    <cofactor evidence="1">
        <name>Zn(2+)</name>
        <dbReference type="ChEBI" id="CHEBI:29105"/>
    </cofactor>
</comment>
<reference evidence="6 7" key="1">
    <citation type="submission" date="2024-09" db="EMBL/GenBank/DDBJ databases">
        <authorList>
            <person name="Sun Q."/>
            <person name="Mori K."/>
        </authorList>
    </citation>
    <scope>NUCLEOTIDE SEQUENCE [LARGE SCALE GENOMIC DNA]</scope>
    <source>
        <strain evidence="6 7">CECT 7955</strain>
    </source>
</reference>
<dbReference type="PANTHER" id="PTHR37326">
    <property type="entry name" value="BLL3975 PROTEIN"/>
    <property type="match status" value="1"/>
</dbReference>
<proteinExistence type="predicted"/>
<evidence type="ECO:0000256" key="3">
    <source>
        <dbReference type="ARBA" id="ARBA00022801"/>
    </source>
</evidence>
<comment type="caution">
    <text evidence="6">The sequence shown here is derived from an EMBL/GenBank/DDBJ whole genome shotgun (WGS) entry which is preliminary data.</text>
</comment>
<evidence type="ECO:0000313" key="6">
    <source>
        <dbReference type="EMBL" id="MFB9096671.1"/>
    </source>
</evidence>
<feature type="domain" description="Succinylglutamate desuccinylase/Aspartoacylase catalytic" evidence="5">
    <location>
        <begin position="46"/>
        <end position="224"/>
    </location>
</feature>
<name>A0ABV5GMS9_9FLAO</name>
<evidence type="ECO:0000256" key="4">
    <source>
        <dbReference type="ARBA" id="ARBA00022833"/>
    </source>
</evidence>
<dbReference type="PIRSF" id="PIRSF039012">
    <property type="entry name" value="ASP"/>
    <property type="match status" value="1"/>
</dbReference>
<dbReference type="SUPFAM" id="SSF53187">
    <property type="entry name" value="Zn-dependent exopeptidases"/>
    <property type="match status" value="1"/>
</dbReference>
<dbReference type="RefSeq" id="WP_236457088.1">
    <property type="nucleotide sequence ID" value="NZ_CBCSGE010000017.1"/>
</dbReference>
<dbReference type="Gene3D" id="3.40.630.10">
    <property type="entry name" value="Zn peptidases"/>
    <property type="match status" value="1"/>
</dbReference>
<keyword evidence="2" id="KW-0479">Metal-binding</keyword>
<evidence type="ECO:0000256" key="2">
    <source>
        <dbReference type="ARBA" id="ARBA00022723"/>
    </source>
</evidence>
<protein>
    <submittedName>
        <fullName evidence="6">Succinylglutamate desuccinylase/aspartoacylase family protein</fullName>
    </submittedName>
</protein>
<evidence type="ECO:0000259" key="5">
    <source>
        <dbReference type="Pfam" id="PF24827"/>
    </source>
</evidence>
<organism evidence="6 7">
    <name type="scientific">Flavobacterium jumunjinense</name>
    <dbReference type="NCBI Taxonomy" id="998845"/>
    <lineage>
        <taxon>Bacteria</taxon>
        <taxon>Pseudomonadati</taxon>
        <taxon>Bacteroidota</taxon>
        <taxon>Flavobacteriia</taxon>
        <taxon>Flavobacteriales</taxon>
        <taxon>Flavobacteriaceae</taxon>
        <taxon>Flavobacterium</taxon>
    </lineage>
</organism>
<dbReference type="Pfam" id="PF24827">
    <property type="entry name" value="AstE_AspA_cat"/>
    <property type="match status" value="1"/>
</dbReference>
<dbReference type="CDD" id="cd06251">
    <property type="entry name" value="M14_ASTE_ASPA-like"/>
    <property type="match status" value="1"/>
</dbReference>
<keyword evidence="7" id="KW-1185">Reference proteome</keyword>
<evidence type="ECO:0000313" key="7">
    <source>
        <dbReference type="Proteomes" id="UP001589607"/>
    </source>
</evidence>
<dbReference type="InterPro" id="IPR055438">
    <property type="entry name" value="AstE_AspA_cat"/>
</dbReference>
<dbReference type="InterPro" id="IPR043795">
    <property type="entry name" value="N-alpha-Ac-DABA-like"/>
</dbReference>
<accession>A0ABV5GMS9</accession>
<keyword evidence="3" id="KW-0378">Hydrolase</keyword>
<dbReference type="EMBL" id="JBHMEY010000019">
    <property type="protein sequence ID" value="MFB9096671.1"/>
    <property type="molecule type" value="Genomic_DNA"/>
</dbReference>
<dbReference type="InterPro" id="IPR053138">
    <property type="entry name" value="N-alpha-Ac-DABA_deacetylase"/>
</dbReference>
<dbReference type="Proteomes" id="UP001589607">
    <property type="component" value="Unassembled WGS sequence"/>
</dbReference>
<dbReference type="PANTHER" id="PTHR37326:SF2">
    <property type="entry name" value="SUCCINYLGLUTAMATE DESUCCINYLASE_ASPARTOACYLASE FAMILY PROTEIN"/>
    <property type="match status" value="1"/>
</dbReference>